<reference evidence="2" key="1">
    <citation type="journal article" date="2020" name="Nature">
        <title>Giant virus diversity and host interactions through global metagenomics.</title>
        <authorList>
            <person name="Schulz F."/>
            <person name="Roux S."/>
            <person name="Paez-Espino D."/>
            <person name="Jungbluth S."/>
            <person name="Walsh D.A."/>
            <person name="Denef V.J."/>
            <person name="McMahon K.D."/>
            <person name="Konstantinidis K.T."/>
            <person name="Eloe-Fadrosh E.A."/>
            <person name="Kyrpides N.C."/>
            <person name="Woyke T."/>
        </authorList>
    </citation>
    <scope>NUCLEOTIDE SEQUENCE</scope>
    <source>
        <strain evidence="1">GVMAG-M-3300023174-116</strain>
        <strain evidence="2">GVMAG-M-3300023179-63</strain>
    </source>
</reference>
<organism evidence="2">
    <name type="scientific">viral metagenome</name>
    <dbReference type="NCBI Taxonomy" id="1070528"/>
    <lineage>
        <taxon>unclassified sequences</taxon>
        <taxon>metagenomes</taxon>
        <taxon>organismal metagenomes</taxon>
    </lineage>
</organism>
<sequence length="216" mass="24899">MALLETKYIELCNNPCDINEHLPTLKAYAQECSSVFETGVRGVVSSYALLYGLVENKNTTDKVIFLNDIEHCDIADFKKIAESNSVVVKYEWINNLDLVFSNNETYDLTFIDTWHVYGQLKRELEKFSKITNKYIIMHDTEIDGIEGETKRSNGLYNWLYVGNNLDGLVSRTKIPKHEILKGLIPAIDEFLIANTNWIMDKQYKNNNGLTILKKVY</sequence>
<dbReference type="EMBL" id="MN739534">
    <property type="protein sequence ID" value="QHT11273.1"/>
    <property type="molecule type" value="Genomic_DNA"/>
</dbReference>
<evidence type="ECO:0008006" key="3">
    <source>
        <dbReference type="Google" id="ProtNLM"/>
    </source>
</evidence>
<proteinExistence type="predicted"/>
<protein>
    <recommendedName>
        <fullName evidence="3">Class I SAM-dependent methyltransferase</fullName>
    </recommendedName>
</protein>
<dbReference type="EMBL" id="MN739869">
    <property type="protein sequence ID" value="QHT75395.1"/>
    <property type="molecule type" value="Genomic_DNA"/>
</dbReference>
<evidence type="ECO:0000313" key="1">
    <source>
        <dbReference type="EMBL" id="QHT11273.1"/>
    </source>
</evidence>
<evidence type="ECO:0000313" key="2">
    <source>
        <dbReference type="EMBL" id="QHT75395.1"/>
    </source>
</evidence>
<dbReference type="AlphaFoldDB" id="A0A6C0H5H0"/>
<accession>A0A6C0H5H0</accession>
<name>A0A6C0H5H0_9ZZZZ</name>